<dbReference type="Proteomes" id="UP000470875">
    <property type="component" value="Unassembled WGS sequence"/>
</dbReference>
<dbReference type="Pfam" id="PF00440">
    <property type="entry name" value="TetR_N"/>
    <property type="match status" value="1"/>
</dbReference>
<dbReference type="InterPro" id="IPR009057">
    <property type="entry name" value="Homeodomain-like_sf"/>
</dbReference>
<proteinExistence type="predicted"/>
<reference evidence="4 5" key="1">
    <citation type="submission" date="2019-08" db="EMBL/GenBank/DDBJ databases">
        <title>In-depth cultivation of the pig gut microbiome towards novel bacterial diversity and tailored functional studies.</title>
        <authorList>
            <person name="Wylensek D."/>
            <person name="Hitch T.C.A."/>
            <person name="Clavel T."/>
        </authorList>
    </citation>
    <scope>NUCLEOTIDE SEQUENCE [LARGE SCALE GENOMIC DNA]</scope>
    <source>
        <strain evidence="4 5">WB03_NA08</strain>
    </source>
</reference>
<dbReference type="InterPro" id="IPR001647">
    <property type="entry name" value="HTH_TetR"/>
</dbReference>
<accession>A0A6N7W770</accession>
<dbReference type="InterPro" id="IPR050109">
    <property type="entry name" value="HTH-type_TetR-like_transc_reg"/>
</dbReference>
<gene>
    <name evidence="4" type="ORF">FYJ24_10790</name>
</gene>
<name>A0A6N7W770_9ACTO</name>
<keyword evidence="5" id="KW-1185">Reference proteome</keyword>
<evidence type="ECO:0000256" key="2">
    <source>
        <dbReference type="PROSITE-ProRule" id="PRU00335"/>
    </source>
</evidence>
<feature type="DNA-binding region" description="H-T-H motif" evidence="2">
    <location>
        <begin position="38"/>
        <end position="57"/>
    </location>
</feature>
<feature type="domain" description="HTH tetR-type" evidence="3">
    <location>
        <begin position="15"/>
        <end position="75"/>
    </location>
</feature>
<dbReference type="SUPFAM" id="SSF46689">
    <property type="entry name" value="Homeodomain-like"/>
    <property type="match status" value="1"/>
</dbReference>
<dbReference type="PANTHER" id="PTHR30055:SF223">
    <property type="entry name" value="HTH-TYPE TRANSCRIPTIONAL REGULATOR UIDR"/>
    <property type="match status" value="1"/>
</dbReference>
<evidence type="ECO:0000259" key="3">
    <source>
        <dbReference type="PROSITE" id="PS50977"/>
    </source>
</evidence>
<dbReference type="GO" id="GO:0000976">
    <property type="term" value="F:transcription cis-regulatory region binding"/>
    <property type="evidence" value="ECO:0007669"/>
    <property type="project" value="TreeGrafter"/>
</dbReference>
<protein>
    <submittedName>
        <fullName evidence="4">TetR family transcriptional regulator</fullName>
    </submittedName>
</protein>
<comment type="caution">
    <text evidence="4">The sequence shown here is derived from an EMBL/GenBank/DDBJ whole genome shotgun (WGS) entry which is preliminary data.</text>
</comment>
<evidence type="ECO:0000313" key="4">
    <source>
        <dbReference type="EMBL" id="MSS85231.1"/>
    </source>
</evidence>
<dbReference type="Gene3D" id="1.10.357.10">
    <property type="entry name" value="Tetracycline Repressor, domain 2"/>
    <property type="match status" value="1"/>
</dbReference>
<evidence type="ECO:0000313" key="5">
    <source>
        <dbReference type="Proteomes" id="UP000470875"/>
    </source>
</evidence>
<dbReference type="AlphaFoldDB" id="A0A6N7W770"/>
<dbReference type="GO" id="GO:0003700">
    <property type="term" value="F:DNA-binding transcription factor activity"/>
    <property type="evidence" value="ECO:0007669"/>
    <property type="project" value="TreeGrafter"/>
</dbReference>
<dbReference type="PRINTS" id="PR00455">
    <property type="entry name" value="HTHTETR"/>
</dbReference>
<organism evidence="4 5">
    <name type="scientific">Scrofimicrobium canadense</name>
    <dbReference type="NCBI Taxonomy" id="2652290"/>
    <lineage>
        <taxon>Bacteria</taxon>
        <taxon>Bacillati</taxon>
        <taxon>Actinomycetota</taxon>
        <taxon>Actinomycetes</taxon>
        <taxon>Actinomycetales</taxon>
        <taxon>Actinomycetaceae</taxon>
        <taxon>Scrofimicrobium</taxon>
    </lineage>
</organism>
<dbReference type="PANTHER" id="PTHR30055">
    <property type="entry name" value="HTH-TYPE TRANSCRIPTIONAL REGULATOR RUTR"/>
    <property type="match status" value="1"/>
</dbReference>
<dbReference type="RefSeq" id="WP_154546304.1">
    <property type="nucleotide sequence ID" value="NZ_VULO01000014.1"/>
</dbReference>
<keyword evidence="1 2" id="KW-0238">DNA-binding</keyword>
<dbReference type="EMBL" id="VULO01000014">
    <property type="protein sequence ID" value="MSS85231.1"/>
    <property type="molecule type" value="Genomic_DNA"/>
</dbReference>
<dbReference type="PROSITE" id="PS50977">
    <property type="entry name" value="HTH_TETR_2"/>
    <property type="match status" value="1"/>
</dbReference>
<sequence>MSSVTPRSRQRIPASARHQQMLDVAIDMARTQGVTSLTLARVAEASGVSKPVAYQHFGSIAGLLQEMFEQVGEEYEQTIAEAIAYSAYSGANPLELLRLFCEVYIDCSLGAGALYDELGSMIVAVVEEDRSRRVDIAEKYAPFAVDIFGIDERTAYKLMVAFLGAIDRTCEAVISGRIEREEAIELLMGIFVPAVSLPGQSDN</sequence>
<evidence type="ECO:0000256" key="1">
    <source>
        <dbReference type="ARBA" id="ARBA00023125"/>
    </source>
</evidence>